<evidence type="ECO:0000256" key="9">
    <source>
        <dbReference type="PROSITE-ProRule" id="PRU00042"/>
    </source>
</evidence>
<comment type="subcellular location">
    <subcellularLocation>
        <location evidence="1">Nucleus</location>
    </subcellularLocation>
</comment>
<dbReference type="GO" id="GO:0008270">
    <property type="term" value="F:zinc ion binding"/>
    <property type="evidence" value="ECO:0007669"/>
    <property type="project" value="UniProtKB-KW"/>
</dbReference>
<dbReference type="Proteomes" id="UP000887577">
    <property type="component" value="Unplaced"/>
</dbReference>
<evidence type="ECO:0000256" key="5">
    <source>
        <dbReference type="ARBA" id="ARBA00022833"/>
    </source>
</evidence>
<dbReference type="PANTHER" id="PTHR24388:SF38">
    <property type="entry name" value="PROTEIN SNAIL"/>
    <property type="match status" value="1"/>
</dbReference>
<comment type="similarity">
    <text evidence="8">Belongs to the snail C2H2-type zinc-finger protein family.</text>
</comment>
<accession>A0A914YEQ3</accession>
<organism evidence="11 12">
    <name type="scientific">Panagrolaimus superbus</name>
    <dbReference type="NCBI Taxonomy" id="310955"/>
    <lineage>
        <taxon>Eukaryota</taxon>
        <taxon>Metazoa</taxon>
        <taxon>Ecdysozoa</taxon>
        <taxon>Nematoda</taxon>
        <taxon>Chromadorea</taxon>
        <taxon>Rhabditida</taxon>
        <taxon>Tylenchina</taxon>
        <taxon>Panagrolaimomorpha</taxon>
        <taxon>Panagrolaimoidea</taxon>
        <taxon>Panagrolaimidae</taxon>
        <taxon>Panagrolaimus</taxon>
    </lineage>
</organism>
<dbReference type="FunFam" id="3.30.160.60:FF:001465">
    <property type="entry name" value="Zinc finger protein 560"/>
    <property type="match status" value="1"/>
</dbReference>
<keyword evidence="5" id="KW-0862">Zinc</keyword>
<evidence type="ECO:0000256" key="4">
    <source>
        <dbReference type="ARBA" id="ARBA00022771"/>
    </source>
</evidence>
<keyword evidence="7" id="KW-0539">Nucleus</keyword>
<protein>
    <submittedName>
        <fullName evidence="12">C2H2-type domain-containing protein</fullName>
    </submittedName>
</protein>
<feature type="domain" description="C2H2-type" evidence="10">
    <location>
        <begin position="193"/>
        <end position="220"/>
    </location>
</feature>
<evidence type="ECO:0000259" key="10">
    <source>
        <dbReference type="PROSITE" id="PS50157"/>
    </source>
</evidence>
<evidence type="ECO:0000313" key="12">
    <source>
        <dbReference type="WBParaSite" id="PSU_v2.g17779.t1"/>
    </source>
</evidence>
<feature type="domain" description="C2H2-type" evidence="10">
    <location>
        <begin position="278"/>
        <end position="305"/>
    </location>
</feature>
<evidence type="ECO:0000256" key="2">
    <source>
        <dbReference type="ARBA" id="ARBA00022723"/>
    </source>
</evidence>
<dbReference type="GO" id="GO:0005634">
    <property type="term" value="C:nucleus"/>
    <property type="evidence" value="ECO:0007669"/>
    <property type="project" value="UniProtKB-SubCell"/>
</dbReference>
<dbReference type="PANTHER" id="PTHR24388">
    <property type="entry name" value="ZINC FINGER PROTEIN"/>
    <property type="match status" value="1"/>
</dbReference>
<keyword evidence="4 9" id="KW-0863">Zinc-finger</keyword>
<dbReference type="GO" id="GO:0000122">
    <property type="term" value="P:negative regulation of transcription by RNA polymerase II"/>
    <property type="evidence" value="ECO:0007669"/>
    <property type="project" value="UniProtKB-ARBA"/>
</dbReference>
<dbReference type="InterPro" id="IPR013087">
    <property type="entry name" value="Znf_C2H2_type"/>
</dbReference>
<dbReference type="AlphaFoldDB" id="A0A914YEQ3"/>
<evidence type="ECO:0000256" key="3">
    <source>
        <dbReference type="ARBA" id="ARBA00022737"/>
    </source>
</evidence>
<evidence type="ECO:0000256" key="7">
    <source>
        <dbReference type="ARBA" id="ARBA00023242"/>
    </source>
</evidence>
<evidence type="ECO:0000256" key="8">
    <source>
        <dbReference type="ARBA" id="ARBA00037948"/>
    </source>
</evidence>
<keyword evidence="11" id="KW-1185">Reference proteome</keyword>
<sequence>MPSTASRPLISNFDGGRNLSFHFHHSHSVISPLMRPLLLPSIVDVSQIQAMYSAFQLRFLLAKQQHQESAASEAVAAAASLSLKTIPTPTIPTSTTFSNLFTSSKLQQQQQPLKEISPSKPAFSIDDLLRNSEETLSVESEIKKECLPTIDYTAEELQFSDGRCKRRLQTPESQGSASSSISSVDQCHGNGRYKCDQCGRNYATSSNLSRHKQTHRSMDGPHAKKCSYCDRVYVSMPALSMHLLTHEASHKCEICNKTFSRPWLLKGHMRSHTGAKPFRCAHCQKAFADRSNLRAHMHTHTGLSNIIIYFNKNIL</sequence>
<dbReference type="InterPro" id="IPR036236">
    <property type="entry name" value="Znf_C2H2_sf"/>
</dbReference>
<reference evidence="12" key="1">
    <citation type="submission" date="2022-11" db="UniProtKB">
        <authorList>
            <consortium name="WormBaseParasite"/>
        </authorList>
    </citation>
    <scope>IDENTIFICATION</scope>
</reference>
<dbReference type="FunFam" id="3.30.160.60:FF:000043">
    <property type="entry name" value="Scratch family zinc finger 2"/>
    <property type="match status" value="1"/>
</dbReference>
<evidence type="ECO:0000313" key="11">
    <source>
        <dbReference type="Proteomes" id="UP000887577"/>
    </source>
</evidence>
<dbReference type="Pfam" id="PF00096">
    <property type="entry name" value="zf-C2H2"/>
    <property type="match status" value="3"/>
</dbReference>
<feature type="domain" description="C2H2-type" evidence="10">
    <location>
        <begin position="250"/>
        <end position="277"/>
    </location>
</feature>
<keyword evidence="2" id="KW-0479">Metal-binding</keyword>
<dbReference type="FunFam" id="3.30.160.60:FF:000446">
    <property type="entry name" value="Zinc finger protein"/>
    <property type="match status" value="1"/>
</dbReference>
<dbReference type="SUPFAM" id="SSF57667">
    <property type="entry name" value="beta-beta-alpha zinc fingers"/>
    <property type="match status" value="2"/>
</dbReference>
<dbReference type="WBParaSite" id="PSU_v2.g17779.t1">
    <property type="protein sequence ID" value="PSU_v2.g17779.t1"/>
    <property type="gene ID" value="PSU_v2.g17779"/>
</dbReference>
<dbReference type="Gene3D" id="3.30.160.60">
    <property type="entry name" value="Classic Zinc Finger"/>
    <property type="match status" value="3"/>
</dbReference>
<dbReference type="Pfam" id="PF13912">
    <property type="entry name" value="zf-C2H2_6"/>
    <property type="match status" value="1"/>
</dbReference>
<proteinExistence type="inferred from homology"/>
<dbReference type="PROSITE" id="PS50157">
    <property type="entry name" value="ZINC_FINGER_C2H2_2"/>
    <property type="match status" value="3"/>
</dbReference>
<dbReference type="PROSITE" id="PS00028">
    <property type="entry name" value="ZINC_FINGER_C2H2_1"/>
    <property type="match status" value="3"/>
</dbReference>
<keyword evidence="6" id="KW-0238">DNA-binding</keyword>
<keyword evidence="3" id="KW-0677">Repeat</keyword>
<dbReference type="GO" id="GO:0000981">
    <property type="term" value="F:DNA-binding transcription factor activity, RNA polymerase II-specific"/>
    <property type="evidence" value="ECO:0007669"/>
    <property type="project" value="TreeGrafter"/>
</dbReference>
<dbReference type="SMART" id="SM00355">
    <property type="entry name" value="ZnF_C2H2"/>
    <property type="match status" value="4"/>
</dbReference>
<dbReference type="GO" id="GO:0000978">
    <property type="term" value="F:RNA polymerase II cis-regulatory region sequence-specific DNA binding"/>
    <property type="evidence" value="ECO:0007669"/>
    <property type="project" value="TreeGrafter"/>
</dbReference>
<name>A0A914YEQ3_9BILA</name>
<evidence type="ECO:0000256" key="6">
    <source>
        <dbReference type="ARBA" id="ARBA00023125"/>
    </source>
</evidence>
<evidence type="ECO:0000256" key="1">
    <source>
        <dbReference type="ARBA" id="ARBA00004123"/>
    </source>
</evidence>
<dbReference type="InterPro" id="IPR050527">
    <property type="entry name" value="Snail/Krueppel_Znf"/>
</dbReference>